<proteinExistence type="predicted"/>
<dbReference type="AlphaFoldDB" id="A0AAW1V6J4"/>
<evidence type="ECO:0000313" key="2">
    <source>
        <dbReference type="Proteomes" id="UP001431783"/>
    </source>
</evidence>
<reference evidence="1 2" key="1">
    <citation type="submission" date="2023-03" db="EMBL/GenBank/DDBJ databases">
        <title>Genome insight into feeding habits of ladybird beetles.</title>
        <authorList>
            <person name="Li H.-S."/>
            <person name="Huang Y.-H."/>
            <person name="Pang H."/>
        </authorList>
    </citation>
    <scope>NUCLEOTIDE SEQUENCE [LARGE SCALE GENOMIC DNA]</scope>
    <source>
        <strain evidence="1">SYSU_2023b</strain>
        <tissue evidence="1">Whole body</tissue>
    </source>
</reference>
<organism evidence="1 2">
    <name type="scientific">Henosepilachna vigintioctopunctata</name>
    <dbReference type="NCBI Taxonomy" id="420089"/>
    <lineage>
        <taxon>Eukaryota</taxon>
        <taxon>Metazoa</taxon>
        <taxon>Ecdysozoa</taxon>
        <taxon>Arthropoda</taxon>
        <taxon>Hexapoda</taxon>
        <taxon>Insecta</taxon>
        <taxon>Pterygota</taxon>
        <taxon>Neoptera</taxon>
        <taxon>Endopterygota</taxon>
        <taxon>Coleoptera</taxon>
        <taxon>Polyphaga</taxon>
        <taxon>Cucujiformia</taxon>
        <taxon>Coccinelloidea</taxon>
        <taxon>Coccinellidae</taxon>
        <taxon>Epilachninae</taxon>
        <taxon>Epilachnini</taxon>
        <taxon>Henosepilachna</taxon>
    </lineage>
</organism>
<comment type="caution">
    <text evidence="1">The sequence shown here is derived from an EMBL/GenBank/DDBJ whole genome shotgun (WGS) entry which is preliminary data.</text>
</comment>
<sequence length="105" mass="11907">MMNSQNIVKLDEIIIQCSRHMLRPDDLLFFNWQNISSAICSKMPESPNVTSVRKNRTFAGTSRGDAVFSGNFFISFPVRGPVPLDRDNEVSIAPSIFTARYHKNN</sequence>
<dbReference type="Proteomes" id="UP001431783">
    <property type="component" value="Unassembled WGS sequence"/>
</dbReference>
<evidence type="ECO:0000313" key="1">
    <source>
        <dbReference type="EMBL" id="KAK9888699.1"/>
    </source>
</evidence>
<dbReference type="EMBL" id="JARQZJ010000121">
    <property type="protein sequence ID" value="KAK9888699.1"/>
    <property type="molecule type" value="Genomic_DNA"/>
</dbReference>
<accession>A0AAW1V6J4</accession>
<protein>
    <submittedName>
        <fullName evidence="1">Uncharacterized protein</fullName>
    </submittedName>
</protein>
<gene>
    <name evidence="1" type="ORF">WA026_000928</name>
</gene>
<keyword evidence="2" id="KW-1185">Reference proteome</keyword>
<name>A0AAW1V6J4_9CUCU</name>